<comment type="caution">
    <text evidence="9">The sequence shown here is derived from an EMBL/GenBank/DDBJ whole genome shotgun (WGS) entry which is preliminary data.</text>
</comment>
<evidence type="ECO:0000313" key="9">
    <source>
        <dbReference type="EMBL" id="GAA0400787.1"/>
    </source>
</evidence>
<feature type="transmembrane region" description="Helical" evidence="7">
    <location>
        <begin position="462"/>
        <end position="484"/>
    </location>
</feature>
<feature type="transmembrane region" description="Helical" evidence="7">
    <location>
        <begin position="31"/>
        <end position="55"/>
    </location>
</feature>
<evidence type="ECO:0000256" key="7">
    <source>
        <dbReference type="SAM" id="Phobius"/>
    </source>
</evidence>
<feature type="transmembrane region" description="Helical" evidence="7">
    <location>
        <begin position="386"/>
        <end position="413"/>
    </location>
</feature>
<dbReference type="EMBL" id="BAAABX010000023">
    <property type="protein sequence ID" value="GAA0400787.1"/>
    <property type="molecule type" value="Genomic_DNA"/>
</dbReference>
<feature type="transmembrane region" description="Helical" evidence="7">
    <location>
        <begin position="295"/>
        <end position="317"/>
    </location>
</feature>
<keyword evidence="5" id="KW-0046">Antibiotic resistance</keyword>
<protein>
    <submittedName>
        <fullName evidence="9">MFS transporter</fullName>
    </submittedName>
</protein>
<dbReference type="PANTHER" id="PTHR42718:SF39">
    <property type="entry name" value="ACTINORHODIN TRANSPORTER-RELATED"/>
    <property type="match status" value="1"/>
</dbReference>
<feature type="region of interest" description="Disordered" evidence="6">
    <location>
        <begin position="1"/>
        <end position="23"/>
    </location>
</feature>
<dbReference type="Proteomes" id="UP001500879">
    <property type="component" value="Unassembled WGS sequence"/>
</dbReference>
<evidence type="ECO:0000259" key="8">
    <source>
        <dbReference type="PROSITE" id="PS50850"/>
    </source>
</evidence>
<keyword evidence="3 7" id="KW-1133">Transmembrane helix</keyword>
<sequence length="496" mass="49992">MTDADSRAPASIPSGKGSSGQPKAVQGVSTVAVLAVLLAGTFITQFDFFVVNVAAPSLQDDLGAGGTALELIVGGYAFALASGMVTGGRLGDLLGHRKMFAIGMAGFGIASLLCGIAMTPGQLIAARLVQGFTGAAMAPQVLATITATFAPTERPRAIAAYGVTAGIGSIAGQLLGGLLLNADVAGLGWRAIFLVNVPICAVVALLAPRILPASEPRRGTGLDPVGALGLSISLGMILVPLALGHSSGWAAWTWLCMAGGAVLMALTLGWEQRLGTRGGDPVLDLSLFRGPSFRAGIVASGAFYVYFGSFIFTLTLLLQGGLGLSPVRAGLAFTPMGVAYMVTSIAGKKWSARYGMNALIAGSAVTAVGLLALVLRLHTAGEDTGVAWICGSLCLVGLGNGVVLPSLIGAALLQVPANKAGMASGALTTAQQFASSAGVAAVGALFFAVAGDRAPDTSYVDAMVWAASVCLLMCLVVMSMLAIFRRIAGRPAPAEN</sequence>
<evidence type="ECO:0000313" key="10">
    <source>
        <dbReference type="Proteomes" id="UP001500879"/>
    </source>
</evidence>
<dbReference type="SUPFAM" id="SSF103473">
    <property type="entry name" value="MFS general substrate transporter"/>
    <property type="match status" value="2"/>
</dbReference>
<feature type="transmembrane region" description="Helical" evidence="7">
    <location>
        <begin position="329"/>
        <end position="347"/>
    </location>
</feature>
<feature type="transmembrane region" description="Helical" evidence="7">
    <location>
        <begin position="124"/>
        <end position="146"/>
    </location>
</feature>
<comment type="subcellular location">
    <subcellularLocation>
        <location evidence="1">Cell membrane</location>
        <topology evidence="1">Multi-pass membrane protein</topology>
    </subcellularLocation>
</comment>
<feature type="transmembrane region" description="Helical" evidence="7">
    <location>
        <begin position="191"/>
        <end position="212"/>
    </location>
</feature>
<feature type="transmembrane region" description="Helical" evidence="7">
    <location>
        <begin position="354"/>
        <end position="374"/>
    </location>
</feature>
<evidence type="ECO:0000256" key="1">
    <source>
        <dbReference type="ARBA" id="ARBA00004651"/>
    </source>
</evidence>
<feature type="transmembrane region" description="Helical" evidence="7">
    <location>
        <begin position="433"/>
        <end position="450"/>
    </location>
</feature>
<keyword evidence="2 7" id="KW-0812">Transmembrane</keyword>
<feature type="transmembrane region" description="Helical" evidence="7">
    <location>
        <begin position="249"/>
        <end position="270"/>
    </location>
</feature>
<evidence type="ECO:0000256" key="6">
    <source>
        <dbReference type="SAM" id="MobiDB-lite"/>
    </source>
</evidence>
<proteinExistence type="predicted"/>
<accession>A0ABN0YMC2</accession>
<feature type="transmembrane region" description="Helical" evidence="7">
    <location>
        <begin position="158"/>
        <end position="179"/>
    </location>
</feature>
<dbReference type="InterPro" id="IPR011701">
    <property type="entry name" value="MFS"/>
</dbReference>
<dbReference type="Pfam" id="PF07690">
    <property type="entry name" value="MFS_1"/>
    <property type="match status" value="2"/>
</dbReference>
<evidence type="ECO:0000256" key="2">
    <source>
        <dbReference type="ARBA" id="ARBA00022692"/>
    </source>
</evidence>
<dbReference type="PROSITE" id="PS50850">
    <property type="entry name" value="MFS"/>
    <property type="match status" value="1"/>
</dbReference>
<organism evidence="9 10">
    <name type="scientific">Streptomyces luteireticuli</name>
    <dbReference type="NCBI Taxonomy" id="173858"/>
    <lineage>
        <taxon>Bacteria</taxon>
        <taxon>Bacillati</taxon>
        <taxon>Actinomycetota</taxon>
        <taxon>Actinomycetes</taxon>
        <taxon>Kitasatosporales</taxon>
        <taxon>Streptomycetaceae</taxon>
        <taxon>Streptomyces</taxon>
    </lineage>
</organism>
<evidence type="ECO:0000256" key="3">
    <source>
        <dbReference type="ARBA" id="ARBA00022989"/>
    </source>
</evidence>
<feature type="transmembrane region" description="Helical" evidence="7">
    <location>
        <begin position="224"/>
        <end position="243"/>
    </location>
</feature>
<feature type="domain" description="Major facilitator superfamily (MFS) profile" evidence="8">
    <location>
        <begin position="33"/>
        <end position="485"/>
    </location>
</feature>
<gene>
    <name evidence="9" type="ORF">GCM10010357_22310</name>
</gene>
<feature type="transmembrane region" description="Helical" evidence="7">
    <location>
        <begin position="99"/>
        <end position="118"/>
    </location>
</feature>
<reference evidence="9 10" key="1">
    <citation type="journal article" date="2019" name="Int. J. Syst. Evol. Microbiol.">
        <title>The Global Catalogue of Microorganisms (GCM) 10K type strain sequencing project: providing services to taxonomists for standard genome sequencing and annotation.</title>
        <authorList>
            <consortium name="The Broad Institute Genomics Platform"/>
            <consortium name="The Broad Institute Genome Sequencing Center for Infectious Disease"/>
            <person name="Wu L."/>
            <person name="Ma J."/>
        </authorList>
    </citation>
    <scope>NUCLEOTIDE SEQUENCE [LARGE SCALE GENOMIC DNA]</scope>
    <source>
        <strain evidence="9 10">JCM 4788</strain>
    </source>
</reference>
<keyword evidence="4 7" id="KW-0472">Membrane</keyword>
<dbReference type="Gene3D" id="1.20.1720.10">
    <property type="entry name" value="Multidrug resistance protein D"/>
    <property type="match status" value="1"/>
</dbReference>
<evidence type="ECO:0000256" key="5">
    <source>
        <dbReference type="ARBA" id="ARBA00023251"/>
    </source>
</evidence>
<name>A0ABN0YMC2_9ACTN</name>
<dbReference type="InterPro" id="IPR036259">
    <property type="entry name" value="MFS_trans_sf"/>
</dbReference>
<keyword evidence="10" id="KW-1185">Reference proteome</keyword>
<dbReference type="CDD" id="cd17321">
    <property type="entry name" value="MFS_MMR_MDR_like"/>
    <property type="match status" value="1"/>
</dbReference>
<dbReference type="Gene3D" id="1.20.1250.20">
    <property type="entry name" value="MFS general substrate transporter like domains"/>
    <property type="match status" value="1"/>
</dbReference>
<feature type="transmembrane region" description="Helical" evidence="7">
    <location>
        <begin position="67"/>
        <end position="87"/>
    </location>
</feature>
<dbReference type="InterPro" id="IPR020846">
    <property type="entry name" value="MFS_dom"/>
</dbReference>
<evidence type="ECO:0000256" key="4">
    <source>
        <dbReference type="ARBA" id="ARBA00023136"/>
    </source>
</evidence>
<dbReference type="PANTHER" id="PTHR42718">
    <property type="entry name" value="MAJOR FACILITATOR SUPERFAMILY MULTIDRUG TRANSPORTER MFSC"/>
    <property type="match status" value="1"/>
</dbReference>